<dbReference type="Proteomes" id="UP000000589">
    <property type="component" value="Chromosome 3"/>
</dbReference>
<organism evidence="3 5">
    <name type="scientific">Mus musculus</name>
    <name type="common">Mouse</name>
    <dbReference type="NCBI Taxonomy" id="10090"/>
    <lineage>
        <taxon>Eukaryota</taxon>
        <taxon>Metazoa</taxon>
        <taxon>Chordata</taxon>
        <taxon>Craniata</taxon>
        <taxon>Vertebrata</taxon>
        <taxon>Euteleostomi</taxon>
        <taxon>Mammalia</taxon>
        <taxon>Eutheria</taxon>
        <taxon>Euarchontoglires</taxon>
        <taxon>Glires</taxon>
        <taxon>Rodentia</taxon>
        <taxon>Myomorpha</taxon>
        <taxon>Muroidea</taxon>
        <taxon>Muridae</taxon>
        <taxon>Murinae</taxon>
        <taxon>Mus</taxon>
        <taxon>Mus</taxon>
    </lineage>
</organism>
<dbReference type="PeptideAtlas" id="D6RD00"/>
<dbReference type="PANTHER" id="PTHR11096">
    <property type="entry name" value="RNA 3' TERMINAL PHOSPHATE CYCLASE"/>
    <property type="match status" value="1"/>
</dbReference>
<dbReference type="Antibodypedia" id="33694">
    <property type="antibodies" value="139 antibodies from 27 providers"/>
</dbReference>
<feature type="domain" description="RNA 3'-terminal phosphate cyclase" evidence="2">
    <location>
        <begin position="13"/>
        <end position="97"/>
    </location>
</feature>
<evidence type="ECO:0000259" key="2">
    <source>
        <dbReference type="Pfam" id="PF01137"/>
    </source>
</evidence>
<dbReference type="Ensembl" id="ENSMUST00000143425.2">
    <property type="protein sequence ID" value="ENSMUSP00000121357.2"/>
    <property type="gene ID" value="ENSMUSG00000000339.15"/>
</dbReference>
<keyword evidence="6 7" id="KW-1267">Proteomics identification</keyword>
<evidence type="ECO:0000313" key="5">
    <source>
        <dbReference type="Proteomes" id="UP000000589"/>
    </source>
</evidence>
<dbReference type="Gene3D" id="3.65.10.20">
    <property type="entry name" value="RNA 3'-terminal phosphate cyclase domain"/>
    <property type="match status" value="1"/>
</dbReference>
<dbReference type="VEuPathDB" id="HostDB:ENSMUSG00000000339"/>
<evidence type="ECO:0007829" key="8">
    <source>
        <dbReference type="PubMed" id="21183079"/>
    </source>
</evidence>
<evidence type="ECO:0000256" key="1">
    <source>
        <dbReference type="ARBA" id="ARBA00021428"/>
    </source>
</evidence>
<dbReference type="InterPro" id="IPR037136">
    <property type="entry name" value="RNA3'_phos_cyclase_dom_sf"/>
</dbReference>
<dbReference type="InterPro" id="IPR023797">
    <property type="entry name" value="RNA3'_phos_cyclase_dom"/>
</dbReference>
<evidence type="ECO:0007829" key="7">
    <source>
        <dbReference type="ProteomicsDB" id="D6RD00"/>
    </source>
</evidence>
<dbReference type="InterPro" id="IPR000228">
    <property type="entry name" value="RNA3'_term_phos_cyc"/>
</dbReference>
<reference evidence="3 5" key="1">
    <citation type="journal article" date="2009" name="PLoS Biol.">
        <title>Lineage-specific biology revealed by a finished genome assembly of the mouse.</title>
        <authorList>
            <consortium name="Mouse Genome Sequencing Consortium"/>
            <person name="Church D.M."/>
            <person name="Goodstadt L."/>
            <person name="Hillier L.W."/>
            <person name="Zody M.C."/>
            <person name="Goldstein S."/>
            <person name="She X."/>
            <person name="Bult C.J."/>
            <person name="Agarwala R."/>
            <person name="Cherry J.L."/>
            <person name="DiCuccio M."/>
            <person name="Hlavina W."/>
            <person name="Kapustin Y."/>
            <person name="Meric P."/>
            <person name="Maglott D."/>
            <person name="Birtle Z."/>
            <person name="Marques A.C."/>
            <person name="Graves T."/>
            <person name="Zhou S."/>
            <person name="Teague B."/>
            <person name="Potamousis K."/>
            <person name="Churas C."/>
            <person name="Place M."/>
            <person name="Herschleb J."/>
            <person name="Runnheim R."/>
            <person name="Forrest D."/>
            <person name="Amos-Landgraf J."/>
            <person name="Schwartz D.C."/>
            <person name="Cheng Z."/>
            <person name="Lindblad-Toh K."/>
            <person name="Eichler E.E."/>
            <person name="Ponting C.P."/>
        </authorList>
    </citation>
    <scope>NUCLEOTIDE SEQUENCE [LARGE SCALE GENOMIC DNA]</scope>
    <source>
        <strain evidence="3 5">C57BL/6J</strain>
    </source>
</reference>
<dbReference type="AlphaFoldDB" id="D6RD00"/>
<keyword evidence="5" id="KW-1185">Reference proteome</keyword>
<reference evidence="3" key="4">
    <citation type="submission" date="2025-08" db="UniProtKB">
        <authorList>
            <consortium name="Ensembl"/>
        </authorList>
    </citation>
    <scope>IDENTIFICATION</scope>
    <source>
        <strain evidence="3">C57BL/6J</strain>
    </source>
</reference>
<accession>D6RD00</accession>
<dbReference type="GeneTree" id="ENSGT00530000063404"/>
<reference evidence="3" key="5">
    <citation type="submission" date="2025-09" db="UniProtKB">
        <authorList>
            <consortium name="Ensembl"/>
        </authorList>
    </citation>
    <scope>IDENTIFICATION</scope>
    <source>
        <strain evidence="3">C57BL/6J</strain>
    </source>
</reference>
<dbReference type="MGI" id="MGI:1913618">
    <property type="gene designation" value="Rtca"/>
</dbReference>
<reference evidence="3 5" key="3">
    <citation type="journal article" date="2011" name="PLoS Biol.">
        <title>Modernizing reference genome assemblies.</title>
        <authorList>
            <person name="Church D.M."/>
            <person name="Schneider V.A."/>
            <person name="Graves T."/>
            <person name="Auger K."/>
            <person name="Cunningham F."/>
            <person name="Bouk N."/>
            <person name="Chen H.C."/>
            <person name="Agarwala R."/>
            <person name="McLaren W.M."/>
            <person name="Ritchie G.R."/>
            <person name="Albracht D."/>
            <person name="Kremitzki M."/>
            <person name="Rock S."/>
            <person name="Kotkiewicz H."/>
            <person name="Kremitzki C."/>
            <person name="Wollam A."/>
            <person name="Trani L."/>
            <person name="Fulton L."/>
            <person name="Fulton R."/>
            <person name="Matthews L."/>
            <person name="Whitehead S."/>
            <person name="Chow W."/>
            <person name="Torrance J."/>
            <person name="Dunn M."/>
            <person name="Harden G."/>
            <person name="Threadgold G."/>
            <person name="Wood J."/>
            <person name="Collins J."/>
            <person name="Heath P."/>
            <person name="Griffiths G."/>
            <person name="Pelan S."/>
            <person name="Grafham D."/>
            <person name="Eichler E.E."/>
            <person name="Weinstock G."/>
            <person name="Mardis E.R."/>
            <person name="Wilson R.K."/>
            <person name="Howe K."/>
            <person name="Flicek P."/>
            <person name="Hubbard T."/>
        </authorList>
    </citation>
    <scope>NUCLEOTIDE SEQUENCE [LARGE SCALE GENOMIC DNA]</scope>
    <source>
        <strain evidence="3 5">C57BL/6J</strain>
    </source>
</reference>
<dbReference type="PANTHER" id="PTHR11096:SF0">
    <property type="entry name" value="RNA 3'-TERMINAL PHOSPHATE CYCLASE"/>
    <property type="match status" value="1"/>
</dbReference>
<dbReference type="jPOST" id="D6RD00"/>
<proteinExistence type="evidence at protein level"/>
<dbReference type="SUPFAM" id="SSF55205">
    <property type="entry name" value="EPT/RTPC-like"/>
    <property type="match status" value="1"/>
</dbReference>
<name>D6RD00_MOUSE</name>
<evidence type="ECO:0000313" key="4">
    <source>
        <dbReference type="MGI" id="MGI:1913618"/>
    </source>
</evidence>
<dbReference type="ProteomicsDB" id="365388"/>
<dbReference type="SMR" id="D6RD00"/>
<sequence>MEGQRVEVDGGIMEGGGQILRVSTALSCLLGLPLRVQKIRAGRSTPGLRPQHLSGLEMVRDLCGGHLEGAEIGSTEITFTPEKIRGGVHTADTKTAGFQCPVSCLRLPRRSSV</sequence>
<dbReference type="Pfam" id="PF01137">
    <property type="entry name" value="RTC"/>
    <property type="match status" value="1"/>
</dbReference>
<dbReference type="ExpressionAtlas" id="D6RD00">
    <property type="expression patterns" value="baseline and differential"/>
</dbReference>
<reference evidence="8" key="2">
    <citation type="journal article" date="2010" name="Cell">
        <title>A tissue-specific atlas of mouse protein phosphorylation and expression.</title>
        <authorList>
            <person name="Huttlin E.L."/>
            <person name="Jedrychowski M.P."/>
            <person name="Elias J.E."/>
            <person name="Goswami T."/>
            <person name="Rad R."/>
            <person name="Beausoleil S.A."/>
            <person name="Villen J."/>
            <person name="Haas W."/>
            <person name="Sowa M.E."/>
            <person name="Gygi S.P."/>
        </authorList>
    </citation>
    <scope>IDENTIFICATION BY MASS SPECTROMETRY [LARGE SCALE ANALYSIS]</scope>
</reference>
<protein>
    <recommendedName>
        <fullName evidence="1">RNA 3'-terminal phosphate cyclase</fullName>
    </recommendedName>
</protein>
<evidence type="ECO:0000313" key="3">
    <source>
        <dbReference type="Ensembl" id="ENSMUSP00000121357.2"/>
    </source>
</evidence>
<gene>
    <name evidence="3 4" type="primary">Rtca</name>
    <name evidence="4" type="synonym">Rtcd1</name>
</gene>
<dbReference type="GO" id="GO:0006396">
    <property type="term" value="P:RNA processing"/>
    <property type="evidence" value="ECO:0007669"/>
    <property type="project" value="InterPro"/>
</dbReference>
<evidence type="ECO:0007829" key="6">
    <source>
        <dbReference type="PeptideAtlas" id="D6RD00"/>
    </source>
</evidence>
<dbReference type="HOGENOM" id="CLU_091293_1_0_1"/>
<dbReference type="InterPro" id="IPR013792">
    <property type="entry name" value="RNA3'P_cycl/enolpyr_Trfase_a/b"/>
</dbReference>
<dbReference type="Bgee" id="ENSMUSG00000000339">
    <property type="expression patterns" value="Expressed in ear vesicle and 255 other cell types or tissues"/>
</dbReference>
<dbReference type="GO" id="GO:0003824">
    <property type="term" value="F:catalytic activity"/>
    <property type="evidence" value="ECO:0007669"/>
    <property type="project" value="InterPro"/>
</dbReference>
<dbReference type="AGR" id="MGI:1913618"/>